<dbReference type="GO" id="GO:0006310">
    <property type="term" value="P:DNA recombination"/>
    <property type="evidence" value="ECO:0007669"/>
    <property type="project" value="UniProtKB-KW"/>
</dbReference>
<dbReference type="Pfam" id="PF02646">
    <property type="entry name" value="RmuC"/>
    <property type="match status" value="1"/>
</dbReference>
<evidence type="ECO:0000256" key="2">
    <source>
        <dbReference type="ARBA" id="ARBA00023172"/>
    </source>
</evidence>
<evidence type="ECO:0008006" key="4">
    <source>
        <dbReference type="Google" id="ProtNLM"/>
    </source>
</evidence>
<dbReference type="PANTHER" id="PTHR30563:SF0">
    <property type="entry name" value="DNA RECOMBINATION PROTEIN RMUC"/>
    <property type="match status" value="1"/>
</dbReference>
<evidence type="ECO:0000256" key="1">
    <source>
        <dbReference type="ARBA" id="ARBA00023054"/>
    </source>
</evidence>
<evidence type="ECO:0000313" key="3">
    <source>
        <dbReference type="EMBL" id="MPM81931.1"/>
    </source>
</evidence>
<sequence length="411" mass="46812">MEEQQRFLRQEMNSTTQQSIKSLGEIIANNEKTANDTQIEKIIALDLNINSKQEMMQKGLSLQFNQFEERFKSFAMENEQKLDNIRLSVEKKLTYLQEDNNKKLDEMRKIVDEKLQQSLDDRMTKSFQLVNDRLEQVYKGLGEMQNLAVGVGDLKKVLTNVKSRGILGEIQLGAILDEILAQEQYAINIATKKGSKNVVEFAVKIPTEGDRIIYLPIDSKFPGDSYSNLRDAYERGNPDDIQACAKLLMNTIKNEAKDIRDKYIDPPNTTEFAIMFLPFEGLYAEVVNRGMIEILQKEYKVNIAGPSTMAAMLNSLQMGFRTFAIQKRSSEVWNVLGAVKTEFDKFGDVLTATQARLEQANAELDKLVGVRTRQIQRKLKSVESLSEVESIAVFNEMAIDIVDEKISNDYT</sequence>
<organism evidence="3">
    <name type="scientific">bioreactor metagenome</name>
    <dbReference type="NCBI Taxonomy" id="1076179"/>
    <lineage>
        <taxon>unclassified sequences</taxon>
        <taxon>metagenomes</taxon>
        <taxon>ecological metagenomes</taxon>
    </lineage>
</organism>
<dbReference type="AlphaFoldDB" id="A0A645CYH2"/>
<dbReference type="PANTHER" id="PTHR30563">
    <property type="entry name" value="DNA RECOMBINATION PROTEIN RMUC"/>
    <property type="match status" value="1"/>
</dbReference>
<gene>
    <name evidence="3" type="ORF">SDC9_128989</name>
</gene>
<name>A0A645CYH2_9ZZZZ</name>
<keyword evidence="1" id="KW-0175">Coiled coil</keyword>
<reference evidence="3" key="1">
    <citation type="submission" date="2019-08" db="EMBL/GenBank/DDBJ databases">
        <authorList>
            <person name="Kucharzyk K."/>
            <person name="Murdoch R.W."/>
            <person name="Higgins S."/>
            <person name="Loffler F."/>
        </authorList>
    </citation>
    <scope>NUCLEOTIDE SEQUENCE</scope>
</reference>
<proteinExistence type="predicted"/>
<dbReference type="EMBL" id="VSSQ01031148">
    <property type="protein sequence ID" value="MPM81931.1"/>
    <property type="molecule type" value="Genomic_DNA"/>
</dbReference>
<dbReference type="InterPro" id="IPR003798">
    <property type="entry name" value="DNA_recombination_RmuC"/>
</dbReference>
<protein>
    <recommendedName>
        <fullName evidence="4">DNA recombination protein RmuC</fullName>
    </recommendedName>
</protein>
<accession>A0A645CYH2</accession>
<comment type="caution">
    <text evidence="3">The sequence shown here is derived from an EMBL/GenBank/DDBJ whole genome shotgun (WGS) entry which is preliminary data.</text>
</comment>
<keyword evidence="2" id="KW-0233">DNA recombination</keyword>